<proteinExistence type="predicted"/>
<sequence>MLALAIAAALAGSGSVRAATPAGAYASLDQHPAAMDALQEQRLFLEVFHGERPTGLIAEFRLRDGSLAATPAELAQIGLVLPAGVSADARGLVPLDALPGLAWHYDAAAQRLHLRIPAALRPQQALGYTPPPAVMPDRARGWTLGYDSYLHRQAGQRTAAVSTAFAVFGDWGTFELEGVTHFGDAVAGGERGFRRLGSRWRHSDPQRLTTWTVGDLDSGGLGWTRPVRMAGLQWRRNFATRPDLVTTPLPQFSADATLPSSVELYVNNVRQFGSEVQDGPFVLDAVPTIGGAGVAQLVVTDALGRTTTTSVPLYVDARRLAVGLSDFSIEAGVLRRGWGADDGYGDIPAASASWRRGVRDRLTVEAHAEATRGLWLGGAGAVWSPGNRWGLVTAALARSGGDHSGWQRSLGYQWHAPAWGLDLATTRRSSGFRDLGDASVVAGGAPSSARAEDRASAWTSGAAGTLAASWIRYRDRRDQVTTVRSLSWSRQFGTRAHVAASLFASNGDGGGGLTLSLPLGRDRHATIGVQRAGDDFDTTATYRRSAPYEGGFGWGVLAGDRHGGEGRATLEYRGDRIEASAGVERLAGRDGAFAQARGSVIGLGGGVYAARALTDAFAVVDAGEAGVPVLYENRLYGHTGADGRLLVTDLRGWQRNRLAIDPDALPANFRVGEIEQTAVPVDHAGV</sequence>
<dbReference type="Proteomes" id="UP000029391">
    <property type="component" value="Unassembled WGS sequence"/>
</dbReference>
<name>A0A091BHM5_9GAMM</name>
<evidence type="ECO:0000313" key="3">
    <source>
        <dbReference type="Proteomes" id="UP000029391"/>
    </source>
</evidence>
<keyword evidence="1" id="KW-0732">Signal</keyword>
<dbReference type="eggNOG" id="COG3188">
    <property type="taxonomic scope" value="Bacteria"/>
</dbReference>
<organism evidence="2 3">
    <name type="scientific">Arenimonas composti TR7-09 = DSM 18010</name>
    <dbReference type="NCBI Taxonomy" id="1121013"/>
    <lineage>
        <taxon>Bacteria</taxon>
        <taxon>Pseudomonadati</taxon>
        <taxon>Pseudomonadota</taxon>
        <taxon>Gammaproteobacteria</taxon>
        <taxon>Lysobacterales</taxon>
        <taxon>Lysobacteraceae</taxon>
        <taxon>Arenimonas</taxon>
    </lineage>
</organism>
<dbReference type="EMBL" id="AWXU01000020">
    <property type="protein sequence ID" value="KFN50284.1"/>
    <property type="molecule type" value="Genomic_DNA"/>
</dbReference>
<protein>
    <recommendedName>
        <fullName evidence="4">PapC-like C-terminal domain-containing protein</fullName>
    </recommendedName>
</protein>
<dbReference type="Gene3D" id="2.60.40.3110">
    <property type="match status" value="1"/>
</dbReference>
<dbReference type="OrthoDB" id="8587at2"/>
<dbReference type="RefSeq" id="WP_052049134.1">
    <property type="nucleotide sequence ID" value="NZ_AWXU01000020.1"/>
</dbReference>
<feature type="non-terminal residue" evidence="2">
    <location>
        <position position="686"/>
    </location>
</feature>
<comment type="caution">
    <text evidence="2">The sequence shown here is derived from an EMBL/GenBank/DDBJ whole genome shotgun (WGS) entry which is preliminary data.</text>
</comment>
<dbReference type="PANTHER" id="PTHR30451:SF5">
    <property type="entry name" value="SLR0019 PROTEIN"/>
    <property type="match status" value="1"/>
</dbReference>
<dbReference type="GO" id="GO:0015473">
    <property type="term" value="F:fimbrial usher porin activity"/>
    <property type="evidence" value="ECO:0007669"/>
    <property type="project" value="InterPro"/>
</dbReference>
<dbReference type="GO" id="GO:0009279">
    <property type="term" value="C:cell outer membrane"/>
    <property type="evidence" value="ECO:0007669"/>
    <property type="project" value="TreeGrafter"/>
</dbReference>
<feature type="signal peptide" evidence="1">
    <location>
        <begin position="1"/>
        <end position="18"/>
    </location>
</feature>
<dbReference type="PANTHER" id="PTHR30451">
    <property type="entry name" value="OUTER MEMBRANE USHER PROTEIN"/>
    <property type="match status" value="1"/>
</dbReference>
<accession>A0A091BHM5</accession>
<reference evidence="2 3" key="1">
    <citation type="submission" date="2013-09" db="EMBL/GenBank/DDBJ databases">
        <title>Genome sequencing of Arenimonas composti.</title>
        <authorList>
            <person name="Chen F."/>
            <person name="Wang G."/>
        </authorList>
    </citation>
    <scope>NUCLEOTIDE SEQUENCE [LARGE SCALE GENOMIC DNA]</scope>
    <source>
        <strain evidence="2 3">TR7-09</strain>
    </source>
</reference>
<keyword evidence="3" id="KW-1185">Reference proteome</keyword>
<dbReference type="GO" id="GO:0009297">
    <property type="term" value="P:pilus assembly"/>
    <property type="evidence" value="ECO:0007669"/>
    <property type="project" value="InterPro"/>
</dbReference>
<dbReference type="InterPro" id="IPR000015">
    <property type="entry name" value="Fimb_usher"/>
</dbReference>
<dbReference type="STRING" id="1121013.GCA_000426365_02003"/>
<dbReference type="Pfam" id="PF00577">
    <property type="entry name" value="Usher"/>
    <property type="match status" value="1"/>
</dbReference>
<dbReference type="AlphaFoldDB" id="A0A091BHM5"/>
<dbReference type="InterPro" id="IPR042186">
    <property type="entry name" value="FimD_plug_dom"/>
</dbReference>
<gene>
    <name evidence="2" type="ORF">P873_06310</name>
</gene>
<evidence type="ECO:0000313" key="2">
    <source>
        <dbReference type="EMBL" id="KFN50284.1"/>
    </source>
</evidence>
<feature type="chain" id="PRO_5001871240" description="PapC-like C-terminal domain-containing protein" evidence="1">
    <location>
        <begin position="19"/>
        <end position="686"/>
    </location>
</feature>
<dbReference type="Gene3D" id="2.60.40.2610">
    <property type="entry name" value="Outer membrane usher protein FimD, plug domain"/>
    <property type="match status" value="1"/>
</dbReference>
<evidence type="ECO:0000256" key="1">
    <source>
        <dbReference type="SAM" id="SignalP"/>
    </source>
</evidence>
<evidence type="ECO:0008006" key="4">
    <source>
        <dbReference type="Google" id="ProtNLM"/>
    </source>
</evidence>